<evidence type="ECO:0000259" key="1">
    <source>
        <dbReference type="Pfam" id="PF13581"/>
    </source>
</evidence>
<evidence type="ECO:0000313" key="3">
    <source>
        <dbReference type="Proteomes" id="UP000078532"/>
    </source>
</evidence>
<dbReference type="SUPFAM" id="SSF55874">
    <property type="entry name" value="ATPase domain of HSP90 chaperone/DNA topoisomerase II/histidine kinase"/>
    <property type="match status" value="1"/>
</dbReference>
<dbReference type="EMBL" id="LYVF01000051">
    <property type="protein sequence ID" value="OAT85719.1"/>
    <property type="molecule type" value="Genomic_DNA"/>
</dbReference>
<gene>
    <name evidence="2" type="ORF">A6M21_17175</name>
</gene>
<sequence length="141" mass="15178">MQMQFAVAGMDFGRAGDATARIKKTLQLAGMEASTIRKVVIVAYEAELNIVIHAYRGTLSATVSPEQVKIEAVDEGPGINDIALAMQEGYSTAPPHIREMGFGAGMGLPNIRKNADKLNIQSEINHGTRLTAVVYNHQKLG</sequence>
<dbReference type="STRING" id="1838280.A6M21_17175"/>
<reference evidence="2 3" key="1">
    <citation type="submission" date="2016-04" db="EMBL/GenBank/DDBJ databases">
        <authorList>
            <person name="Evans L.H."/>
            <person name="Alamgir A."/>
            <person name="Owens N."/>
            <person name="Weber N.D."/>
            <person name="Virtaneva K."/>
            <person name="Barbian K."/>
            <person name="Babar A."/>
            <person name="Rosenke K."/>
        </authorList>
    </citation>
    <scope>NUCLEOTIDE SEQUENCE [LARGE SCALE GENOMIC DNA]</scope>
    <source>
        <strain evidence="2 3">LMa1</strain>
    </source>
</reference>
<name>A0A1B7LHF4_9FIRM</name>
<evidence type="ECO:0000313" key="2">
    <source>
        <dbReference type="EMBL" id="OAT85719.1"/>
    </source>
</evidence>
<organism evidence="2 3">
    <name type="scientific">Desulfotomaculum copahuensis</name>
    <dbReference type="NCBI Taxonomy" id="1838280"/>
    <lineage>
        <taxon>Bacteria</taxon>
        <taxon>Bacillati</taxon>
        <taxon>Bacillota</taxon>
        <taxon>Clostridia</taxon>
        <taxon>Eubacteriales</taxon>
        <taxon>Desulfotomaculaceae</taxon>
        <taxon>Desulfotomaculum</taxon>
    </lineage>
</organism>
<comment type="caution">
    <text evidence="2">The sequence shown here is derived from an EMBL/GenBank/DDBJ whole genome shotgun (WGS) entry which is preliminary data.</text>
</comment>
<dbReference type="Gene3D" id="3.30.565.10">
    <property type="entry name" value="Histidine kinase-like ATPase, C-terminal domain"/>
    <property type="match status" value="1"/>
</dbReference>
<feature type="domain" description="Histidine kinase/HSP90-like ATPase" evidence="1">
    <location>
        <begin position="18"/>
        <end position="132"/>
    </location>
</feature>
<keyword evidence="3" id="KW-1185">Reference proteome</keyword>
<proteinExistence type="predicted"/>
<dbReference type="Pfam" id="PF13581">
    <property type="entry name" value="HATPase_c_2"/>
    <property type="match status" value="1"/>
</dbReference>
<dbReference type="InterPro" id="IPR003594">
    <property type="entry name" value="HATPase_dom"/>
</dbReference>
<protein>
    <submittedName>
        <fullName evidence="2">Anti-sigma regulatory factor</fullName>
    </submittedName>
</protein>
<dbReference type="Proteomes" id="UP000078532">
    <property type="component" value="Unassembled WGS sequence"/>
</dbReference>
<dbReference type="InterPro" id="IPR036890">
    <property type="entry name" value="HATPase_C_sf"/>
</dbReference>
<dbReference type="AlphaFoldDB" id="A0A1B7LHF4"/>
<accession>A0A1B7LHF4</accession>
<dbReference type="OrthoDB" id="9797578at2"/>